<evidence type="ECO:0000256" key="2">
    <source>
        <dbReference type="ARBA" id="ARBA00022980"/>
    </source>
</evidence>
<keyword evidence="2" id="KW-0689">Ribosomal protein</keyword>
<proteinExistence type="predicted"/>
<keyword evidence="3" id="KW-0687">Ribonucleoprotein</keyword>
<sequence>MVFLVLILLLIGSDWETCDDHDEEEEMLRKIYILIMVNQAQSCDLKDLVQKFIPESIDREIEKTTSSIYPLQNVFIPKVKNLKAPKFDLGKLMEVHGDYSTEDVGVKMERPAEEPVEAAAEVIGA</sequence>
<evidence type="ECO:0000313" key="5">
    <source>
        <dbReference type="EMBL" id="KAF5947249.1"/>
    </source>
</evidence>
<evidence type="ECO:0008006" key="7">
    <source>
        <dbReference type="Google" id="ProtNLM"/>
    </source>
</evidence>
<dbReference type="InterPro" id="IPR001593">
    <property type="entry name" value="Ribosomal_eS1"/>
</dbReference>
<feature type="signal peptide" evidence="4">
    <location>
        <begin position="1"/>
        <end position="20"/>
    </location>
</feature>
<reference evidence="5 6" key="2">
    <citation type="submission" date="2020-07" db="EMBL/GenBank/DDBJ databases">
        <title>Genome assembly of wild tea tree DASZ reveals pedigree and selection history of tea varieties.</title>
        <authorList>
            <person name="Zhang W."/>
        </authorList>
    </citation>
    <scope>NUCLEOTIDE SEQUENCE [LARGE SCALE GENOMIC DNA]</scope>
    <source>
        <strain evidence="6">cv. G240</strain>
        <tissue evidence="5">Leaf</tissue>
    </source>
</reference>
<keyword evidence="6" id="KW-1185">Reference proteome</keyword>
<accession>A0A7J7H2R6</accession>
<evidence type="ECO:0000256" key="4">
    <source>
        <dbReference type="SAM" id="SignalP"/>
    </source>
</evidence>
<dbReference type="GO" id="GO:0006412">
    <property type="term" value="P:translation"/>
    <property type="evidence" value="ECO:0007669"/>
    <property type="project" value="InterPro"/>
</dbReference>
<dbReference type="PANTHER" id="PTHR11830">
    <property type="entry name" value="40S RIBOSOMAL PROTEIN S3A"/>
    <property type="match status" value="1"/>
</dbReference>
<keyword evidence="4" id="KW-0732">Signal</keyword>
<dbReference type="Pfam" id="PF01015">
    <property type="entry name" value="Ribosomal_S3Ae"/>
    <property type="match status" value="1"/>
</dbReference>
<dbReference type="AlphaFoldDB" id="A0A7J7H2R6"/>
<dbReference type="Proteomes" id="UP000593564">
    <property type="component" value="Unassembled WGS sequence"/>
</dbReference>
<reference evidence="6" key="1">
    <citation type="journal article" date="2020" name="Nat. Commun.">
        <title>Genome assembly of wild tea tree DASZ reveals pedigree and selection history of tea varieties.</title>
        <authorList>
            <person name="Zhang W."/>
            <person name="Zhang Y."/>
            <person name="Qiu H."/>
            <person name="Guo Y."/>
            <person name="Wan H."/>
            <person name="Zhang X."/>
            <person name="Scossa F."/>
            <person name="Alseekh S."/>
            <person name="Zhang Q."/>
            <person name="Wang P."/>
            <person name="Xu L."/>
            <person name="Schmidt M.H."/>
            <person name="Jia X."/>
            <person name="Li D."/>
            <person name="Zhu A."/>
            <person name="Guo F."/>
            <person name="Chen W."/>
            <person name="Ni D."/>
            <person name="Usadel B."/>
            <person name="Fernie A.R."/>
            <person name="Wen W."/>
        </authorList>
    </citation>
    <scope>NUCLEOTIDE SEQUENCE [LARGE SCALE GENOMIC DNA]</scope>
    <source>
        <strain evidence="6">cv. G240</strain>
    </source>
</reference>
<name>A0A7J7H2R6_CAMSI</name>
<dbReference type="EMBL" id="JACBKZ010000006">
    <property type="protein sequence ID" value="KAF5947249.1"/>
    <property type="molecule type" value="Genomic_DNA"/>
</dbReference>
<keyword evidence="1" id="KW-0963">Cytoplasm</keyword>
<evidence type="ECO:0000256" key="3">
    <source>
        <dbReference type="ARBA" id="ARBA00023274"/>
    </source>
</evidence>
<organism evidence="5 6">
    <name type="scientific">Camellia sinensis</name>
    <name type="common">Tea plant</name>
    <name type="synonym">Thea sinensis</name>
    <dbReference type="NCBI Taxonomy" id="4442"/>
    <lineage>
        <taxon>Eukaryota</taxon>
        <taxon>Viridiplantae</taxon>
        <taxon>Streptophyta</taxon>
        <taxon>Embryophyta</taxon>
        <taxon>Tracheophyta</taxon>
        <taxon>Spermatophyta</taxon>
        <taxon>Magnoliopsida</taxon>
        <taxon>eudicotyledons</taxon>
        <taxon>Gunneridae</taxon>
        <taxon>Pentapetalae</taxon>
        <taxon>asterids</taxon>
        <taxon>Ericales</taxon>
        <taxon>Theaceae</taxon>
        <taxon>Camellia</taxon>
    </lineage>
</organism>
<feature type="chain" id="PRO_5029585689" description="40S ribosomal protein S3a" evidence="4">
    <location>
        <begin position="21"/>
        <end position="125"/>
    </location>
</feature>
<protein>
    <recommendedName>
        <fullName evidence="7">40S ribosomal protein S3a</fullName>
    </recommendedName>
</protein>
<dbReference type="GO" id="GO:0003735">
    <property type="term" value="F:structural constituent of ribosome"/>
    <property type="evidence" value="ECO:0007669"/>
    <property type="project" value="InterPro"/>
</dbReference>
<dbReference type="GO" id="GO:1990904">
    <property type="term" value="C:ribonucleoprotein complex"/>
    <property type="evidence" value="ECO:0007669"/>
    <property type="project" value="UniProtKB-KW"/>
</dbReference>
<dbReference type="GO" id="GO:0005840">
    <property type="term" value="C:ribosome"/>
    <property type="evidence" value="ECO:0007669"/>
    <property type="project" value="UniProtKB-KW"/>
</dbReference>
<evidence type="ECO:0000256" key="1">
    <source>
        <dbReference type="ARBA" id="ARBA00022490"/>
    </source>
</evidence>
<comment type="caution">
    <text evidence="5">The sequence shown here is derived from an EMBL/GenBank/DDBJ whole genome shotgun (WGS) entry which is preliminary data.</text>
</comment>
<gene>
    <name evidence="5" type="ORF">HYC85_013206</name>
</gene>
<evidence type="ECO:0000313" key="6">
    <source>
        <dbReference type="Proteomes" id="UP000593564"/>
    </source>
</evidence>